<sequence length="664" mass="76302">SCHLIKAKTRVAPIKTWTIPRLELGAAVLLSKLINNSYDLSPTWNVNQIIGFTDSACTLAWINTPPHRLKTFVSNRVVQITENCPSMIWRHVSTSINSADPASRGLLPSEFITYEFWWHGPPFVLEPLETWPVSIPPESLSINDEIKSNKQVMLTCERIPNRFIESTKRFSSFLKLIRSFAYVLRFLYNLQMKRAKIPRSQWLLGPISAQEFREMRLFLVETTQREYYAEDYKKIKKGEICSKQIRKLSPYVDSLGYLRVGGRLSKAPIPFKSKHPLLIPTKSHLASLLCDYYHKFSGHGGPRLVLSLIHREYWIPSSRNLLRNRLFKCIKCYRFQAKPVQPEMADLPANRVTPSRAFSESGVDVAGPFIIKTSTLRKAAQQKVYFALFICMVTKAVHIEILTSLTTEAFLACLDRFVSRRGLPARIYSDQGRNFRGAAREITEVNKFLKHSCPDIHDYLARTEIEWIFHPPYAPNFGGLWERAIGSVKFHFRRVIGNQILTLEEFMTVLIRIEGILNSRPLMDISTSPEESDTLTPGHFLVQGPLLSRPEIDLLDVPQNRLSRWQLLRQLTQSFWHRWMREYLHTQIHRPKWLKSNGKVEEGDLVLYSPSGRPTSPVSEWPMGRVIRPSPGSDGVVRVLRIHTPSGSVVRPANKVVVIPRSEQ</sequence>
<dbReference type="PANTHER" id="PTHR47331:SF1">
    <property type="entry name" value="GAG-LIKE PROTEIN"/>
    <property type="match status" value="1"/>
</dbReference>
<dbReference type="Gene3D" id="3.30.420.10">
    <property type="entry name" value="Ribonuclease H-like superfamily/Ribonuclease H"/>
    <property type="match status" value="1"/>
</dbReference>
<evidence type="ECO:0000259" key="1">
    <source>
        <dbReference type="PROSITE" id="PS50994"/>
    </source>
</evidence>
<dbReference type="PROSITE" id="PS50994">
    <property type="entry name" value="INTEGRASE"/>
    <property type="match status" value="1"/>
</dbReference>
<dbReference type="GO" id="GO:0015074">
    <property type="term" value="P:DNA integration"/>
    <property type="evidence" value="ECO:0007669"/>
    <property type="project" value="InterPro"/>
</dbReference>
<evidence type="ECO:0000313" key="2">
    <source>
        <dbReference type="EMBL" id="JAG22501.1"/>
    </source>
</evidence>
<dbReference type="InterPro" id="IPR036397">
    <property type="entry name" value="RNaseH_sf"/>
</dbReference>
<dbReference type="InterPro" id="IPR041588">
    <property type="entry name" value="Integrase_H2C2"/>
</dbReference>
<dbReference type="GO" id="GO:0003676">
    <property type="term" value="F:nucleic acid binding"/>
    <property type="evidence" value="ECO:0007669"/>
    <property type="project" value="InterPro"/>
</dbReference>
<dbReference type="InterPro" id="IPR012337">
    <property type="entry name" value="RNaseH-like_sf"/>
</dbReference>
<dbReference type="PANTHER" id="PTHR47331">
    <property type="entry name" value="PHD-TYPE DOMAIN-CONTAINING PROTEIN"/>
    <property type="match status" value="1"/>
</dbReference>
<evidence type="ECO:0000313" key="3">
    <source>
        <dbReference type="EMBL" id="JAG22503.1"/>
    </source>
</evidence>
<gene>
    <name evidence="3" type="ORF">CM83_51655</name>
    <name evidence="2" type="ORF">CM83_51656</name>
</gene>
<name>A0A0A9XS77_LYGHE</name>
<accession>A0A0A9XS77</accession>
<organism evidence="2">
    <name type="scientific">Lygus hesperus</name>
    <name type="common">Western plant bug</name>
    <dbReference type="NCBI Taxonomy" id="30085"/>
    <lineage>
        <taxon>Eukaryota</taxon>
        <taxon>Metazoa</taxon>
        <taxon>Ecdysozoa</taxon>
        <taxon>Arthropoda</taxon>
        <taxon>Hexapoda</taxon>
        <taxon>Insecta</taxon>
        <taxon>Pterygota</taxon>
        <taxon>Neoptera</taxon>
        <taxon>Paraneoptera</taxon>
        <taxon>Hemiptera</taxon>
        <taxon>Heteroptera</taxon>
        <taxon>Panheteroptera</taxon>
        <taxon>Cimicomorpha</taxon>
        <taxon>Miridae</taxon>
        <taxon>Mirini</taxon>
        <taxon>Lygus</taxon>
    </lineage>
</organism>
<feature type="domain" description="Integrase catalytic" evidence="1">
    <location>
        <begin position="350"/>
        <end position="545"/>
    </location>
</feature>
<dbReference type="SUPFAM" id="SSF53098">
    <property type="entry name" value="Ribonuclease H-like"/>
    <property type="match status" value="1"/>
</dbReference>
<dbReference type="Pfam" id="PF18701">
    <property type="entry name" value="DUF5641"/>
    <property type="match status" value="1"/>
</dbReference>
<protein>
    <recommendedName>
        <fullName evidence="1">Integrase catalytic domain-containing protein</fullName>
    </recommendedName>
</protein>
<dbReference type="Pfam" id="PF05380">
    <property type="entry name" value="Peptidase_A17"/>
    <property type="match status" value="1"/>
</dbReference>
<dbReference type="Pfam" id="PF00665">
    <property type="entry name" value="rve"/>
    <property type="match status" value="1"/>
</dbReference>
<proteinExistence type="predicted"/>
<dbReference type="AlphaFoldDB" id="A0A0A9XS77"/>
<dbReference type="InterPro" id="IPR001584">
    <property type="entry name" value="Integrase_cat-core"/>
</dbReference>
<dbReference type="InterPro" id="IPR040676">
    <property type="entry name" value="DUF5641"/>
</dbReference>
<dbReference type="EMBL" id="GBHO01021101">
    <property type="protein sequence ID" value="JAG22503.1"/>
    <property type="molecule type" value="Transcribed_RNA"/>
</dbReference>
<dbReference type="InterPro" id="IPR008042">
    <property type="entry name" value="Retrotrans_Pao"/>
</dbReference>
<reference evidence="2" key="1">
    <citation type="journal article" date="2014" name="PLoS ONE">
        <title>Transcriptome-Based Identification of ABC Transporters in the Western Tarnished Plant Bug Lygus hesperus.</title>
        <authorList>
            <person name="Hull J.J."/>
            <person name="Chaney K."/>
            <person name="Geib S.M."/>
            <person name="Fabrick J.A."/>
            <person name="Brent C.S."/>
            <person name="Walsh D."/>
            <person name="Lavine L.C."/>
        </authorList>
    </citation>
    <scope>NUCLEOTIDE SEQUENCE</scope>
</reference>
<dbReference type="EMBL" id="GBHO01021103">
    <property type="protein sequence ID" value="JAG22501.1"/>
    <property type="molecule type" value="Transcribed_RNA"/>
</dbReference>
<feature type="non-terminal residue" evidence="2">
    <location>
        <position position="1"/>
    </location>
</feature>
<reference evidence="2" key="2">
    <citation type="submission" date="2014-07" db="EMBL/GenBank/DDBJ databases">
        <authorList>
            <person name="Hull J."/>
        </authorList>
    </citation>
    <scope>NUCLEOTIDE SEQUENCE</scope>
</reference>
<dbReference type="Pfam" id="PF17921">
    <property type="entry name" value="Integrase_H2C2"/>
    <property type="match status" value="1"/>
</dbReference>